<sequence length="84" mass="9452">MQKLILMIIILVIMFIIIFITDAPAMHNTMAAIIKNNAPLSPSGTKRQIDSKVLLGEEGWVLIEHKGEHYLLRQTQSGKLILTK</sequence>
<accession>A0A2X2V9V6</accession>
<protein>
    <submittedName>
        <fullName evidence="1">Hemin uptake protein</fullName>
    </submittedName>
</protein>
<reference evidence="2 4" key="2">
    <citation type="submission" date="2018-12" db="EMBL/GenBank/DDBJ databases">
        <authorList>
            <consortium name="Pathogen Informatics"/>
        </authorList>
    </citation>
    <scope>NUCLEOTIDE SEQUENCE [LARGE SCALE GENOMIC DNA]</scope>
    <source>
        <strain evidence="2 4">NCTC11075</strain>
    </source>
</reference>
<dbReference type="Pfam" id="PF10636">
    <property type="entry name" value="hemP"/>
    <property type="match status" value="1"/>
</dbReference>
<evidence type="ECO:0000313" key="2">
    <source>
        <dbReference type="EMBL" id="VEB92506.1"/>
    </source>
</evidence>
<gene>
    <name evidence="1" type="ORF">NCTC10786_01371</name>
    <name evidence="2" type="ORF">NCTC11075_03481</name>
</gene>
<evidence type="ECO:0000313" key="4">
    <source>
        <dbReference type="Proteomes" id="UP000270272"/>
    </source>
</evidence>
<evidence type="ECO:0000313" key="3">
    <source>
        <dbReference type="Proteomes" id="UP000251584"/>
    </source>
</evidence>
<dbReference type="InterPro" id="IPR019600">
    <property type="entry name" value="Hemin_uptake_protein_HemP"/>
</dbReference>
<name>A0A2X2V9V6_CITKO</name>
<dbReference type="EMBL" id="LR134204">
    <property type="protein sequence ID" value="VEB92506.1"/>
    <property type="molecule type" value="Genomic_DNA"/>
</dbReference>
<dbReference type="Proteomes" id="UP000270272">
    <property type="component" value="Chromosome"/>
</dbReference>
<proteinExistence type="predicted"/>
<dbReference type="AlphaFoldDB" id="A0A2X2V9V6"/>
<dbReference type="Gene3D" id="2.10.70.10">
    <property type="entry name" value="Complement Module, domain 1"/>
    <property type="match status" value="1"/>
</dbReference>
<reference evidence="1 3" key="1">
    <citation type="submission" date="2018-06" db="EMBL/GenBank/DDBJ databases">
        <authorList>
            <consortium name="Pathogen Informatics"/>
            <person name="Doyle S."/>
        </authorList>
    </citation>
    <scope>NUCLEOTIDE SEQUENCE [LARGE SCALE GENOMIC DNA]</scope>
    <source>
        <strain evidence="1 3">NCTC10786</strain>
    </source>
</reference>
<dbReference type="EMBL" id="UAVY01000002">
    <property type="protein sequence ID" value="SQB25686.1"/>
    <property type="molecule type" value="Genomic_DNA"/>
</dbReference>
<dbReference type="Proteomes" id="UP000251584">
    <property type="component" value="Unassembled WGS sequence"/>
</dbReference>
<evidence type="ECO:0000313" key="1">
    <source>
        <dbReference type="EMBL" id="SQB25686.1"/>
    </source>
</evidence>
<organism evidence="1 3">
    <name type="scientific">Citrobacter koseri</name>
    <name type="common">Citrobacter diversus</name>
    <dbReference type="NCBI Taxonomy" id="545"/>
    <lineage>
        <taxon>Bacteria</taxon>
        <taxon>Pseudomonadati</taxon>
        <taxon>Pseudomonadota</taxon>
        <taxon>Gammaproteobacteria</taxon>
        <taxon>Enterobacterales</taxon>
        <taxon>Enterobacteriaceae</taxon>
        <taxon>Citrobacter</taxon>
    </lineage>
</organism>